<protein>
    <submittedName>
        <fullName evidence="1">Uncharacterized protein</fullName>
    </submittedName>
</protein>
<dbReference type="Proteomes" id="UP000052013">
    <property type="component" value="Unassembled WGS sequence"/>
</dbReference>
<proteinExistence type="predicted"/>
<evidence type="ECO:0000313" key="2">
    <source>
        <dbReference type="Proteomes" id="UP000052013"/>
    </source>
</evidence>
<dbReference type="EMBL" id="AZEY01000029">
    <property type="protein sequence ID" value="KRL67715.1"/>
    <property type="molecule type" value="Genomic_DNA"/>
</dbReference>
<organism evidence="1 2">
    <name type="scientific">Lentilactobacillus diolivorans DSM 14421</name>
    <dbReference type="NCBI Taxonomy" id="1423739"/>
    <lineage>
        <taxon>Bacteria</taxon>
        <taxon>Bacillati</taxon>
        <taxon>Bacillota</taxon>
        <taxon>Bacilli</taxon>
        <taxon>Lactobacillales</taxon>
        <taxon>Lactobacillaceae</taxon>
        <taxon>Lentilactobacillus</taxon>
    </lineage>
</organism>
<evidence type="ECO:0000313" key="1">
    <source>
        <dbReference type="EMBL" id="KRL67715.1"/>
    </source>
</evidence>
<dbReference type="InterPro" id="IPR032675">
    <property type="entry name" value="LRR_dom_sf"/>
</dbReference>
<dbReference type="PATRIC" id="fig|1423739.3.peg.2669"/>
<dbReference type="Gene3D" id="3.80.10.10">
    <property type="entry name" value="Ribonuclease Inhibitor"/>
    <property type="match status" value="1"/>
</dbReference>
<dbReference type="Pfam" id="PF13306">
    <property type="entry name" value="LRR_5"/>
    <property type="match status" value="1"/>
</dbReference>
<gene>
    <name evidence="1" type="ORF">FC85_GL002570</name>
</gene>
<sequence length="224" mass="25546">MQKFIPRFQCKNLIEQSFDLASEHHFNANLVDAYSRNQMKLQAIDDFAMIGVGFQMVNLPNSVAAIGEGAFARNHLNRFDAPAHLQRIDNRAFWYNHIRTIDFNSGMQVADNAFDHQEIAYSDFDLYGRLHPFKPDELISIYVDHKLLGPDDVRAEIDSSMIDFDCIQSGRRGVPSFRVVDDGRLIKPIRGVNMGDSGFLKIAGYFNLKILPLDLTIHHVYLSV</sequence>
<dbReference type="AlphaFoldDB" id="A0A0R1SNC7"/>
<accession>A0A0R1SNC7</accession>
<comment type="caution">
    <text evidence="1">The sequence shown here is derived from an EMBL/GenBank/DDBJ whole genome shotgun (WGS) entry which is preliminary data.</text>
</comment>
<dbReference type="InterPro" id="IPR026906">
    <property type="entry name" value="LRR_5"/>
</dbReference>
<dbReference type="RefSeq" id="WP_057864169.1">
    <property type="nucleotide sequence ID" value="NZ_AZEY01000029.1"/>
</dbReference>
<name>A0A0R1SNC7_9LACO</name>
<reference evidence="1 2" key="1">
    <citation type="journal article" date="2015" name="Genome Announc.">
        <title>Expanding the biotechnology potential of lactobacilli through comparative genomics of 213 strains and associated genera.</title>
        <authorList>
            <person name="Sun Z."/>
            <person name="Harris H.M."/>
            <person name="McCann A."/>
            <person name="Guo C."/>
            <person name="Argimon S."/>
            <person name="Zhang W."/>
            <person name="Yang X."/>
            <person name="Jeffery I.B."/>
            <person name="Cooney J.C."/>
            <person name="Kagawa T.F."/>
            <person name="Liu W."/>
            <person name="Song Y."/>
            <person name="Salvetti E."/>
            <person name="Wrobel A."/>
            <person name="Rasinkangas P."/>
            <person name="Parkhill J."/>
            <person name="Rea M.C."/>
            <person name="O'Sullivan O."/>
            <person name="Ritari J."/>
            <person name="Douillard F.P."/>
            <person name="Paul Ross R."/>
            <person name="Yang R."/>
            <person name="Briner A.E."/>
            <person name="Felis G.E."/>
            <person name="de Vos W.M."/>
            <person name="Barrangou R."/>
            <person name="Klaenhammer T.R."/>
            <person name="Caufield P.W."/>
            <person name="Cui Y."/>
            <person name="Zhang H."/>
            <person name="O'Toole P.W."/>
        </authorList>
    </citation>
    <scope>NUCLEOTIDE SEQUENCE [LARGE SCALE GENOMIC DNA]</scope>
    <source>
        <strain evidence="1 2">DSM 14421</strain>
    </source>
</reference>